<name>W5WC98_9PSEU</name>
<evidence type="ECO:0000313" key="2">
    <source>
        <dbReference type="EMBL" id="AHH98527.1"/>
    </source>
</evidence>
<dbReference type="InterPro" id="IPR045782">
    <property type="entry name" value="TrbL_3"/>
</dbReference>
<keyword evidence="3" id="KW-1185">Reference proteome</keyword>
<keyword evidence="1" id="KW-0472">Membrane</keyword>
<keyword evidence="1" id="KW-0812">Transmembrane</keyword>
<organism evidence="2 3">
    <name type="scientific">Kutzneria albida DSM 43870</name>
    <dbReference type="NCBI Taxonomy" id="1449976"/>
    <lineage>
        <taxon>Bacteria</taxon>
        <taxon>Bacillati</taxon>
        <taxon>Actinomycetota</taxon>
        <taxon>Actinomycetes</taxon>
        <taxon>Pseudonocardiales</taxon>
        <taxon>Pseudonocardiaceae</taxon>
        <taxon>Kutzneria</taxon>
    </lineage>
</organism>
<dbReference type="KEGG" id="kal:KALB_5165"/>
<accession>W5WC98</accession>
<dbReference type="EMBL" id="CP007155">
    <property type="protein sequence ID" value="AHH98527.1"/>
    <property type="molecule type" value="Genomic_DNA"/>
</dbReference>
<evidence type="ECO:0000313" key="3">
    <source>
        <dbReference type="Proteomes" id="UP000019225"/>
    </source>
</evidence>
<gene>
    <name evidence="2" type="ORF">KALB_5165</name>
</gene>
<keyword evidence="1" id="KW-1133">Transmembrane helix</keyword>
<dbReference type="eggNOG" id="COG3087">
    <property type="taxonomic scope" value="Bacteria"/>
</dbReference>
<dbReference type="AlphaFoldDB" id="W5WC98"/>
<reference evidence="2 3" key="1">
    <citation type="journal article" date="2014" name="BMC Genomics">
        <title>Complete genome sequence of producer of the glycopeptide antibiotic Aculeximycin Kutzneria albida DSM 43870T, a representative of minor genus of Pseudonocardiaceae.</title>
        <authorList>
            <person name="Rebets Y."/>
            <person name="Tokovenko B."/>
            <person name="Lushchyk I."/>
            <person name="Ruckert C."/>
            <person name="Zaburannyi N."/>
            <person name="Bechthold A."/>
            <person name="Kalinowski J."/>
            <person name="Luzhetskyy A."/>
        </authorList>
    </citation>
    <scope>NUCLEOTIDE SEQUENCE [LARGE SCALE GENOMIC DNA]</scope>
    <source>
        <strain evidence="2">DSM 43870</strain>
    </source>
</reference>
<evidence type="ECO:0000256" key="1">
    <source>
        <dbReference type="SAM" id="Phobius"/>
    </source>
</evidence>
<feature type="transmembrane region" description="Helical" evidence="1">
    <location>
        <begin position="141"/>
        <end position="159"/>
    </location>
</feature>
<feature type="transmembrane region" description="Helical" evidence="1">
    <location>
        <begin position="166"/>
        <end position="187"/>
    </location>
</feature>
<sequence>MGKAINSWFAGIVTAALHPLLDTLGTTLLSTPPLEALPQVGPLWQYSWGLVLAGYALLVTIGGILVMAHQSVQTRYSIREIAPRLLIALPAAALSLLIADQAVLLADALSQAILGQQIDPAAATGALANVLVAQALGSSNLFFLLLGLAVVALLVGILVTYVVRVVVTIILVIAAPLCLACHALPGLDGIARWWWRTFGAVLSIQLAQSLTLVVAIRVFLAPGNGGAG</sequence>
<feature type="transmembrane region" description="Helical" evidence="1">
    <location>
        <begin position="81"/>
        <end position="99"/>
    </location>
</feature>
<dbReference type="Proteomes" id="UP000019225">
    <property type="component" value="Chromosome"/>
</dbReference>
<protein>
    <submittedName>
        <fullName evidence="2">Uncharacterized protein</fullName>
    </submittedName>
</protein>
<dbReference type="HOGENOM" id="CLU_1061246_0_0_11"/>
<proteinExistence type="predicted"/>
<feature type="transmembrane region" description="Helical" evidence="1">
    <location>
        <begin position="46"/>
        <end position="69"/>
    </location>
</feature>
<feature type="transmembrane region" description="Helical" evidence="1">
    <location>
        <begin position="193"/>
        <end position="220"/>
    </location>
</feature>
<dbReference type="STRING" id="1449976.KALB_5165"/>
<dbReference type="Pfam" id="PF19590">
    <property type="entry name" value="TrbL_3"/>
    <property type="match status" value="1"/>
</dbReference>